<dbReference type="SUPFAM" id="SSF111369">
    <property type="entry name" value="HlyD-like secretion proteins"/>
    <property type="match status" value="2"/>
</dbReference>
<reference evidence="7 8" key="1">
    <citation type="submission" date="2018-10" db="EMBL/GenBank/DDBJ databases">
        <title>Phylogenomics of Brevibacillus.</title>
        <authorList>
            <person name="Dunlap C."/>
        </authorList>
    </citation>
    <scope>NUCLEOTIDE SEQUENCE [LARGE SCALE GENOMIC DNA]</scope>
    <source>
        <strain evidence="7 8">JCM 15774</strain>
    </source>
</reference>
<dbReference type="Pfam" id="PF25989">
    <property type="entry name" value="YknX_C"/>
    <property type="match status" value="1"/>
</dbReference>
<dbReference type="PANTHER" id="PTHR30469">
    <property type="entry name" value="MULTIDRUG RESISTANCE PROTEIN MDTA"/>
    <property type="match status" value="1"/>
</dbReference>
<protein>
    <submittedName>
        <fullName evidence="7">Efflux RND transporter periplasmic adaptor subunit</fullName>
    </submittedName>
</protein>
<dbReference type="RefSeq" id="WP_122924547.1">
    <property type="nucleotide sequence ID" value="NZ_RHHU01000010.1"/>
</dbReference>
<feature type="domain" description="CusB-like beta-barrel" evidence="5">
    <location>
        <begin position="266"/>
        <end position="338"/>
    </location>
</feature>
<feature type="domain" description="Multidrug resistance protein MdtA-like barrel-sandwich hybrid" evidence="4">
    <location>
        <begin position="71"/>
        <end position="259"/>
    </location>
</feature>
<dbReference type="Gene3D" id="2.40.420.20">
    <property type="match status" value="1"/>
</dbReference>
<feature type="region of interest" description="Disordered" evidence="2">
    <location>
        <begin position="122"/>
        <end position="151"/>
    </location>
</feature>
<accession>A0A3M8D854</accession>
<dbReference type="Pfam" id="PF25954">
    <property type="entry name" value="Beta-barrel_RND_2"/>
    <property type="match status" value="1"/>
</dbReference>
<evidence type="ECO:0000259" key="5">
    <source>
        <dbReference type="Pfam" id="PF25954"/>
    </source>
</evidence>
<dbReference type="InterPro" id="IPR058792">
    <property type="entry name" value="Beta-barrel_RND_2"/>
</dbReference>
<comment type="caution">
    <text evidence="7">The sequence shown here is derived from an EMBL/GenBank/DDBJ whole genome shotgun (WGS) entry which is preliminary data.</text>
</comment>
<feature type="domain" description="YknX-like C-terminal permuted SH3-like" evidence="6">
    <location>
        <begin position="345"/>
        <end position="411"/>
    </location>
</feature>
<dbReference type="GO" id="GO:1990281">
    <property type="term" value="C:efflux pump complex"/>
    <property type="evidence" value="ECO:0007669"/>
    <property type="project" value="TreeGrafter"/>
</dbReference>
<feature type="chain" id="PRO_5018125425" evidence="3">
    <location>
        <begin position="31"/>
        <end position="413"/>
    </location>
</feature>
<dbReference type="EMBL" id="RHHU01000010">
    <property type="protein sequence ID" value="RNB84053.1"/>
    <property type="molecule type" value="Genomic_DNA"/>
</dbReference>
<dbReference type="AlphaFoldDB" id="A0A3M8D854"/>
<keyword evidence="8" id="KW-1185">Reference proteome</keyword>
<dbReference type="PANTHER" id="PTHR30469:SF15">
    <property type="entry name" value="HLYD FAMILY OF SECRETION PROTEINS"/>
    <property type="match status" value="1"/>
</dbReference>
<keyword evidence="3" id="KW-0732">Signal</keyword>
<sequence>MNKKRHYFSGVWAMILLSTMLAACSPPGGAAPTGGAAAAQENAVPVSVALPIKGNVQGEAGVTGKLEANQSVNVAPKGNGKITSLPVKLGQKVNKGDVLFTIDQEDLENSVKTAQAQYESAQASLAQSKDNKSDSATQAESSFIQAQQSLDDAKRNAERMTALFEQGAISQEEVESAKAKLVNAQASYNNALKSYESSKKNTSIVVSESSVKQAKAQLDNARDQLKNATVTSPISGVVGAVNGAVGEMASSQSAVVTVVSTNPMKVKVQFAEAEVNSLQVGGKVTVQMDVLNKTVNGTIDAISPIIDETNKAYPVEIVIPNEDHQLKVGMVAKVVVENANAVPRLVVPKTAVLEEEGNYYVYKVEGDTVKKVEIQVGSMSSEQAEVTSGISESDQVVYKGQTLVKDGSKVKLE</sequence>
<dbReference type="Pfam" id="PF25917">
    <property type="entry name" value="BSH_RND"/>
    <property type="match status" value="1"/>
</dbReference>
<dbReference type="InterPro" id="IPR058625">
    <property type="entry name" value="MdtA-like_BSH"/>
</dbReference>
<organism evidence="7 8">
    <name type="scientific">Brevibacillus nitrificans</name>
    <dbReference type="NCBI Taxonomy" id="651560"/>
    <lineage>
        <taxon>Bacteria</taxon>
        <taxon>Bacillati</taxon>
        <taxon>Bacillota</taxon>
        <taxon>Bacilli</taxon>
        <taxon>Bacillales</taxon>
        <taxon>Paenibacillaceae</taxon>
        <taxon>Brevibacillus</taxon>
    </lineage>
</organism>
<dbReference type="Gene3D" id="1.10.287.470">
    <property type="entry name" value="Helix hairpin bin"/>
    <property type="match status" value="1"/>
</dbReference>
<evidence type="ECO:0000313" key="8">
    <source>
        <dbReference type="Proteomes" id="UP000269573"/>
    </source>
</evidence>
<evidence type="ECO:0000256" key="1">
    <source>
        <dbReference type="ARBA" id="ARBA00009477"/>
    </source>
</evidence>
<evidence type="ECO:0000256" key="2">
    <source>
        <dbReference type="SAM" id="MobiDB-lite"/>
    </source>
</evidence>
<feature type="compositionally biased region" description="Polar residues" evidence="2">
    <location>
        <begin position="122"/>
        <end position="150"/>
    </location>
</feature>
<dbReference type="Proteomes" id="UP000269573">
    <property type="component" value="Unassembled WGS sequence"/>
</dbReference>
<dbReference type="Gene3D" id="2.40.30.170">
    <property type="match status" value="1"/>
</dbReference>
<dbReference type="GO" id="GO:0015562">
    <property type="term" value="F:efflux transmembrane transporter activity"/>
    <property type="evidence" value="ECO:0007669"/>
    <property type="project" value="InterPro"/>
</dbReference>
<dbReference type="PROSITE" id="PS51257">
    <property type="entry name" value="PROKAR_LIPOPROTEIN"/>
    <property type="match status" value="1"/>
</dbReference>
<dbReference type="InterPro" id="IPR058637">
    <property type="entry name" value="YknX-like_C"/>
</dbReference>
<proteinExistence type="inferred from homology"/>
<dbReference type="InterPro" id="IPR006143">
    <property type="entry name" value="RND_pump_MFP"/>
</dbReference>
<evidence type="ECO:0000313" key="7">
    <source>
        <dbReference type="EMBL" id="RNB84053.1"/>
    </source>
</evidence>
<comment type="similarity">
    <text evidence="1">Belongs to the membrane fusion protein (MFP) (TC 8.A.1) family.</text>
</comment>
<gene>
    <name evidence="7" type="ORF">EDM59_16225</name>
</gene>
<name>A0A3M8D854_9BACL</name>
<evidence type="ECO:0000256" key="3">
    <source>
        <dbReference type="SAM" id="SignalP"/>
    </source>
</evidence>
<dbReference type="Gene3D" id="2.40.50.100">
    <property type="match status" value="1"/>
</dbReference>
<evidence type="ECO:0000259" key="6">
    <source>
        <dbReference type="Pfam" id="PF25989"/>
    </source>
</evidence>
<feature type="signal peptide" evidence="3">
    <location>
        <begin position="1"/>
        <end position="30"/>
    </location>
</feature>
<dbReference type="NCBIfam" id="TIGR01730">
    <property type="entry name" value="RND_mfp"/>
    <property type="match status" value="1"/>
</dbReference>
<evidence type="ECO:0000259" key="4">
    <source>
        <dbReference type="Pfam" id="PF25917"/>
    </source>
</evidence>